<dbReference type="Proteomes" id="UP000504638">
    <property type="component" value="Unplaced"/>
</dbReference>
<evidence type="ECO:0000256" key="2">
    <source>
        <dbReference type="ARBA" id="ARBA00022448"/>
    </source>
</evidence>
<dbReference type="AlphaFoldDB" id="A0A6G1G072"/>
<feature type="region of interest" description="Disordered" evidence="5">
    <location>
        <begin position="190"/>
        <end position="249"/>
    </location>
</feature>
<evidence type="ECO:0000313" key="8">
    <source>
        <dbReference type="Proteomes" id="UP000504638"/>
    </source>
</evidence>
<feature type="region of interest" description="Disordered" evidence="5">
    <location>
        <begin position="72"/>
        <end position="94"/>
    </location>
</feature>
<feature type="compositionally biased region" description="Basic and acidic residues" evidence="5">
    <location>
        <begin position="240"/>
        <end position="249"/>
    </location>
</feature>
<evidence type="ECO:0000256" key="3">
    <source>
        <dbReference type="ARBA" id="ARBA00022483"/>
    </source>
</evidence>
<proteinExistence type="inferred from homology"/>
<feature type="region of interest" description="Disordered" evidence="5">
    <location>
        <begin position="17"/>
        <end position="51"/>
    </location>
</feature>
<feature type="compositionally biased region" description="Polar residues" evidence="5">
    <location>
        <begin position="211"/>
        <end position="226"/>
    </location>
</feature>
<dbReference type="PANTHER" id="PTHR13043">
    <property type="entry name" value="EXOCYST COMPLEX COMPONENT SEC5"/>
    <property type="match status" value="1"/>
</dbReference>
<feature type="compositionally biased region" description="Acidic residues" evidence="5">
    <location>
        <begin position="25"/>
        <end position="34"/>
    </location>
</feature>
<dbReference type="GO" id="GO:0015031">
    <property type="term" value="P:protein transport"/>
    <property type="evidence" value="ECO:0007669"/>
    <property type="project" value="UniProtKB-KW"/>
</dbReference>
<reference evidence="9" key="3">
    <citation type="submission" date="2025-04" db="UniProtKB">
        <authorList>
            <consortium name="RefSeq"/>
        </authorList>
    </citation>
    <scope>IDENTIFICATION</scope>
    <source>
        <strain evidence="9">CBS 781.70</strain>
    </source>
</reference>
<dbReference type="InterPro" id="IPR029175">
    <property type="entry name" value="EXOC2/Sec5"/>
</dbReference>
<comment type="function">
    <text evidence="4">Component of the exocyst complex involved in the docking of exocytic vesicles with fusion sites on the plasma membrane.</text>
</comment>
<dbReference type="OrthoDB" id="26242at2759"/>
<sequence length="1033" mass="114652">MDETTLLNHYKILSLYPSEYPVEKDNEDNEDSDGDDIHEPPSRVTSKSIAQVPVQRSRSRYSILERPNGRRSIAGFEKTKEGADNLVQKDEPDPLGSSMSVVNVLRSTGLPVEQDMKLRNKFLLSSTTFNPSLFLSHIHNNDSTQDLMQGLEFLSHSIEKKSASLKVLVESNFERFVRAKATIDTVYNEMRGKNTETSPDPSHKRKHSRNLSRNSIGGHFRNSSGAFSPRLGVDNGRSTTPEKRKNALLKENDYGVAPIKAPILEVAVRAEEVWGPALGSRDKEETLRAILGAVEKHRAIFELSVSIADSIKRRDNDSIVEEYARARKYADDARAMVEGALESGVQMQDREIEQVIVTARMWNDVESQVAKFKQGVWNRLAGTHFTRPGTAVEENEPEEHMELISILLELGVDDNPIWIWLLSRYDFLKNKIIATAERSKIEVEILRRRLASGERPSMKMIATHLRSAGSHGKPSNLATFDSTKVLEFWEHLYTTMNAMLSAQGGILGEVIEYWATAESFINGKAQQSLPPGIDGHGIRHHRLSTAGVDSLRTGARELISLIRDSIHAIFSDPPTEDISLLLSPIPNSPGTPRTPASATLPPFSDTRFQFDPQHLPPPSPLRGDPWESYSFWPPFANSLSAAHYLGRLLNLLGTAASEMASLSIMRDGTGARPTESLKALINVARERCVAAVCAAWVADAENARVLEDWTRSADAKELTNLPTRLMAFEGTVLGSMQRMLYVSEAMNRQGSSEVVVPPSAKLLQQVRQQFVGSLYKALSGIVENAKRPRKAEREMWEVDPDSLLAPANKAGRVESGSVVDSSNANTRILLTLSNLNAIRHDIVPHLITQFETDFSVQLASETSTIADLLSQIDAQLFHSYVDPLAASHRALLFAAIPSPDWAPTQKPTATSSYVSDVLLSLVLTHTEVASAASPLLPRILQHLLEQLFEAMIGALGERKRYPLPALMQATIDCEFTAQTLMAYTTNKVTELQGAIYPMLDGKTDHEARFQLKNELPEMKMTLKRLKESTQGEL</sequence>
<reference evidence="7 9" key="1">
    <citation type="submission" date="2020-01" db="EMBL/GenBank/DDBJ databases">
        <authorList>
            <consortium name="DOE Joint Genome Institute"/>
            <person name="Haridas S."/>
            <person name="Albert R."/>
            <person name="Binder M."/>
            <person name="Bloem J."/>
            <person name="Labutti K."/>
            <person name="Salamov A."/>
            <person name="Andreopoulos B."/>
            <person name="Baker S.E."/>
            <person name="Barry K."/>
            <person name="Bills G."/>
            <person name="Bluhm B.H."/>
            <person name="Cannon C."/>
            <person name="Castanera R."/>
            <person name="Culley D.E."/>
            <person name="Daum C."/>
            <person name="Ezra D."/>
            <person name="Gonzalez J.B."/>
            <person name="Henrissat B."/>
            <person name="Kuo A."/>
            <person name="Liang C."/>
            <person name="Lipzen A."/>
            <person name="Lutzoni F."/>
            <person name="Magnuson J."/>
            <person name="Mondo S."/>
            <person name="Nolan M."/>
            <person name="Ohm R."/>
            <person name="Pangilinan J."/>
            <person name="Park H.-J."/>
            <person name="Ramirez L."/>
            <person name="Alfaro M."/>
            <person name="Sun H."/>
            <person name="Tritt A."/>
            <person name="Yoshinaga Y."/>
            <person name="Zwiers L.-H."/>
            <person name="Turgeon B.G."/>
            <person name="Goodwin S.B."/>
            <person name="Spatafora J.W."/>
            <person name="Crous P.W."/>
            <person name="Grigoriev I.V."/>
        </authorList>
    </citation>
    <scope>NUCLEOTIDE SEQUENCE</scope>
    <source>
        <strain evidence="7 9">CBS 781.70</strain>
    </source>
</reference>
<comment type="subunit">
    <text evidence="4">Component of the exocyst complex.</text>
</comment>
<evidence type="ECO:0000256" key="1">
    <source>
        <dbReference type="ARBA" id="ARBA00010578"/>
    </source>
</evidence>
<keyword evidence="4" id="KW-0653">Protein transport</keyword>
<gene>
    <name evidence="7 9" type="ORF">P152DRAFT_398975</name>
</gene>
<evidence type="ECO:0000256" key="5">
    <source>
        <dbReference type="SAM" id="MobiDB-lite"/>
    </source>
</evidence>
<feature type="compositionally biased region" description="Basic and acidic residues" evidence="5">
    <location>
        <begin position="77"/>
        <end position="92"/>
    </location>
</feature>
<protein>
    <recommendedName>
        <fullName evidence="4">Exocyst complex component SEC5</fullName>
    </recommendedName>
</protein>
<feature type="domain" description="Exocyst complex component EXOC2/Sec5 N-terminal" evidence="6">
    <location>
        <begin position="92"/>
        <end position="1030"/>
    </location>
</feature>
<dbReference type="GO" id="GO:0006887">
    <property type="term" value="P:exocytosis"/>
    <property type="evidence" value="ECO:0007669"/>
    <property type="project" value="UniProtKB-KW"/>
</dbReference>
<dbReference type="Pfam" id="PF15469">
    <property type="entry name" value="Sec5"/>
    <property type="match status" value="1"/>
</dbReference>
<dbReference type="RefSeq" id="XP_033533049.1">
    <property type="nucleotide sequence ID" value="XM_033676496.1"/>
</dbReference>
<comment type="similarity">
    <text evidence="1 4">Belongs to the SEC5 family.</text>
</comment>
<evidence type="ECO:0000313" key="7">
    <source>
        <dbReference type="EMBL" id="KAF1811418.1"/>
    </source>
</evidence>
<dbReference type="PANTHER" id="PTHR13043:SF1">
    <property type="entry name" value="EXOCYST COMPLEX COMPONENT 2"/>
    <property type="match status" value="1"/>
</dbReference>
<dbReference type="EMBL" id="ML975161">
    <property type="protein sequence ID" value="KAF1811418.1"/>
    <property type="molecule type" value="Genomic_DNA"/>
</dbReference>
<dbReference type="GO" id="GO:0000145">
    <property type="term" value="C:exocyst"/>
    <property type="evidence" value="ECO:0007669"/>
    <property type="project" value="UniProtKB-UniRule"/>
</dbReference>
<name>A0A6G1G072_9PEZI</name>
<evidence type="ECO:0000256" key="4">
    <source>
        <dbReference type="RuleBase" id="RU365069"/>
    </source>
</evidence>
<keyword evidence="3 4" id="KW-0268">Exocytosis</keyword>
<evidence type="ECO:0000259" key="6">
    <source>
        <dbReference type="Pfam" id="PF15469"/>
    </source>
</evidence>
<dbReference type="InterPro" id="IPR039481">
    <property type="entry name" value="EXOC2/Sec5_N_dom"/>
</dbReference>
<dbReference type="GeneID" id="54417066"/>
<dbReference type="GO" id="GO:0006893">
    <property type="term" value="P:Golgi to plasma membrane transport"/>
    <property type="evidence" value="ECO:0007669"/>
    <property type="project" value="UniProtKB-UniRule"/>
</dbReference>
<evidence type="ECO:0000313" key="9">
    <source>
        <dbReference type="RefSeq" id="XP_033533049.1"/>
    </source>
</evidence>
<keyword evidence="2 4" id="KW-0813">Transport</keyword>
<organism evidence="7">
    <name type="scientific">Eremomyces bilateralis CBS 781.70</name>
    <dbReference type="NCBI Taxonomy" id="1392243"/>
    <lineage>
        <taxon>Eukaryota</taxon>
        <taxon>Fungi</taxon>
        <taxon>Dikarya</taxon>
        <taxon>Ascomycota</taxon>
        <taxon>Pezizomycotina</taxon>
        <taxon>Dothideomycetes</taxon>
        <taxon>Dothideomycetes incertae sedis</taxon>
        <taxon>Eremomycetales</taxon>
        <taxon>Eremomycetaceae</taxon>
        <taxon>Eremomyces</taxon>
    </lineage>
</organism>
<accession>A0A6G1G072</accession>
<reference evidence="9" key="2">
    <citation type="submission" date="2020-04" db="EMBL/GenBank/DDBJ databases">
        <authorList>
            <consortium name="NCBI Genome Project"/>
        </authorList>
    </citation>
    <scope>NUCLEOTIDE SEQUENCE</scope>
    <source>
        <strain evidence="9">CBS 781.70</strain>
    </source>
</reference>
<keyword evidence="8" id="KW-1185">Reference proteome</keyword>